<organism evidence="3 4">
    <name type="scientific">Laetiporus sulphureus 93-53</name>
    <dbReference type="NCBI Taxonomy" id="1314785"/>
    <lineage>
        <taxon>Eukaryota</taxon>
        <taxon>Fungi</taxon>
        <taxon>Dikarya</taxon>
        <taxon>Basidiomycota</taxon>
        <taxon>Agaricomycotina</taxon>
        <taxon>Agaricomycetes</taxon>
        <taxon>Polyporales</taxon>
        <taxon>Laetiporus</taxon>
    </lineage>
</organism>
<accession>A0A165ECX2</accession>
<name>A0A165ECX2_9APHY</name>
<evidence type="ECO:0000259" key="2">
    <source>
        <dbReference type="Pfam" id="PF10441"/>
    </source>
</evidence>
<dbReference type="Proteomes" id="UP000076871">
    <property type="component" value="Unassembled WGS sequence"/>
</dbReference>
<dbReference type="GeneID" id="63830847"/>
<protein>
    <recommendedName>
        <fullName evidence="2">Nucleolar 27S pre-rRNA processing Urb2/Npa2 C-terminal domain-containing protein</fullName>
    </recommendedName>
</protein>
<keyword evidence="4" id="KW-1185">Reference proteome</keyword>
<reference evidence="3 4" key="1">
    <citation type="journal article" date="2016" name="Mol. Biol. Evol.">
        <title>Comparative Genomics of Early-Diverging Mushroom-Forming Fungi Provides Insights into the Origins of Lignocellulose Decay Capabilities.</title>
        <authorList>
            <person name="Nagy L.G."/>
            <person name="Riley R."/>
            <person name="Tritt A."/>
            <person name="Adam C."/>
            <person name="Daum C."/>
            <person name="Floudas D."/>
            <person name="Sun H."/>
            <person name="Yadav J.S."/>
            <person name="Pangilinan J."/>
            <person name="Larsson K.H."/>
            <person name="Matsuura K."/>
            <person name="Barry K."/>
            <person name="Labutti K."/>
            <person name="Kuo R."/>
            <person name="Ohm R.A."/>
            <person name="Bhattacharya S.S."/>
            <person name="Shirouzu T."/>
            <person name="Yoshinaga Y."/>
            <person name="Martin F.M."/>
            <person name="Grigoriev I.V."/>
            <person name="Hibbett D.S."/>
        </authorList>
    </citation>
    <scope>NUCLEOTIDE SEQUENCE [LARGE SCALE GENOMIC DNA]</scope>
    <source>
        <strain evidence="3 4">93-53</strain>
    </source>
</reference>
<dbReference type="EMBL" id="KV427622">
    <property type="protein sequence ID" value="KZT06756.1"/>
    <property type="molecule type" value="Genomic_DNA"/>
</dbReference>
<proteinExistence type="predicted"/>
<feature type="domain" description="Nucleolar 27S pre-rRNA processing Urb2/Npa2 C-terminal" evidence="2">
    <location>
        <begin position="1218"/>
        <end position="1446"/>
    </location>
</feature>
<evidence type="ECO:0000313" key="4">
    <source>
        <dbReference type="Proteomes" id="UP000076871"/>
    </source>
</evidence>
<dbReference type="STRING" id="1314785.A0A165ECX2"/>
<dbReference type="RefSeq" id="XP_040764496.1">
    <property type="nucleotide sequence ID" value="XM_040913819.1"/>
</dbReference>
<sequence>MASIRHGSAQEFVRALKASSDPPHPGGPTKIQLAQEAWANTTLSLPNKAEVVVEWLLTRLLRDKETDTNCKLDLRYWKLLSDVIFSANVMSTNTSGSARATKTWLLPLLNRTPLAPITTSYLSLSARLDVDRRVALNPFVSRCLTVLWPLAVPKFSPEVLLECFGALLAHIVETSLDTTTLLDQQNVPAALLIVSAYQSGFSNSANKKKLYLSFLQNHFGHWLQCIGGGDISELERSLVSMIYSAGVETLLSVDVLRTLDDTKCDLALKEALLTSTSQMPDVVLKVIPRLFGSFIQSIKRNKNALFSQSSKQTSGTLSLQTQTAGAAFFALCDELLVSDSGHRTASVWPTRIALLAIVDGEAIYDVRDENATRILRQNSDLAVEALKSAWREGEAAQTGFALVVITIITHIDYELVSPALTIIWPRLAMVPNCSQAALEYLGLLLDYHSKTRTINSVILYWFDAFTTESLLAVPGQPRSFYRLVSSSPLLSVSFFDRLSAAIQGFLTPGQVVEVVETALHRFRAAYELFQEQQKMKDADHGTGARKKRKKDSLPCASSDAPVDQDWAAVTFSLVGRATMLVLSSLPMHSVLEDIRLEIRNAISEAYAAVIPTAVKRAFKAIKVDGRQDTWATQIVAAAALRVHYGLTSASKLQLDVQLDAGLMEKCPDITNAEILPELSLELARVRLNEAVVDIAAHNAVVRECLRYLTKHLNKSIAKWSGKVQHLADENSQGAAAVAILHVLLTRKMPSVNALATADQLKELAALIVDNLVDSRSLSLTSDFLSTATIVRTALHNAEIWELHRFRDALLAKLDAQTSDLDGINLETLLKSDGAMPHVRHGDHARLYAVFEILLYIPGEYLLRSTRADFRRRALACDVSLGTARNAGDKDDSTKAHALFVLREFIRRTLTEVGISDLATEKLYYDYLVEHPLGASSGHTASTSLVAVTLDLTALQLSFFVKNAQKGDDAVVVDIVQAFTRMVGLLQGQRQSPSHHAVREKSLLRFIDILTSERLIAVYSTRMLQWAQEGANMSPDLLDQVDLLRSWSRVLALDRWLQVDTTGMPKFARPLVARLLAGTGISNPADTCHCVLDLLLEELSVHVNEQHQAHLGYIITAYLASCRLCGPKEVELLNARLAIASRKLTSEDFSYILELVFEALSAGAGHSIGDQICFIRLSALLLHEAPEGTAKITGNFMTRCLNMVADCSDYLQSPALRCEVLGLLSRHLNDRPVSIRIADMSTIWSILGQLLAQSDEHDPSTEPAVFHEIVAILSGLIRLRRDLVTKTLPHLGMVLRQLTSSLRAPRPQLAAKQTKMVASTLPRWINVHQPLSAEESKTLARLITTLTTKTIVRTHNQAAELQKPASLARPFSKHGAYVLVAYVEAVNDPLCHVSTQVRKELQPGLFALCDMLGEHIRDAIMVSALDSGGKATMKAIWREYEKQRYIGKG</sequence>
<dbReference type="Pfam" id="PF10441">
    <property type="entry name" value="Urb2"/>
    <property type="match status" value="1"/>
</dbReference>
<evidence type="ECO:0000313" key="3">
    <source>
        <dbReference type="EMBL" id="KZT06756.1"/>
    </source>
</evidence>
<dbReference type="InParanoid" id="A0A165ECX2"/>
<evidence type="ECO:0000256" key="1">
    <source>
        <dbReference type="SAM" id="MobiDB-lite"/>
    </source>
</evidence>
<feature type="region of interest" description="Disordered" evidence="1">
    <location>
        <begin position="537"/>
        <end position="559"/>
    </location>
</feature>
<gene>
    <name evidence="3" type="ORF">LAESUDRAFT_774312</name>
</gene>
<dbReference type="InterPro" id="IPR018849">
    <property type="entry name" value="Urb2/Npa2_C"/>
</dbReference>
<dbReference type="OrthoDB" id="160374at2759"/>